<feature type="transmembrane region" description="Helical" evidence="11">
    <location>
        <begin position="21"/>
        <end position="44"/>
    </location>
</feature>
<keyword evidence="7" id="KW-0418">Kinase</keyword>
<dbReference type="InterPro" id="IPR050428">
    <property type="entry name" value="TCS_sensor_his_kinase"/>
</dbReference>
<dbReference type="SUPFAM" id="SSF47384">
    <property type="entry name" value="Homodimeric domain of signal transducing histidine kinase"/>
    <property type="match status" value="1"/>
</dbReference>
<keyword evidence="6 11" id="KW-0812">Transmembrane</keyword>
<dbReference type="InterPro" id="IPR003661">
    <property type="entry name" value="HisK_dim/P_dom"/>
</dbReference>
<dbReference type="PANTHER" id="PTHR45436">
    <property type="entry name" value="SENSOR HISTIDINE KINASE YKOH"/>
    <property type="match status" value="1"/>
</dbReference>
<feature type="region of interest" description="Disordered" evidence="10">
    <location>
        <begin position="400"/>
        <end position="427"/>
    </location>
</feature>
<accession>A0ABQ6K5H5</accession>
<dbReference type="PANTHER" id="PTHR45436:SF5">
    <property type="entry name" value="SENSOR HISTIDINE KINASE TRCS"/>
    <property type="match status" value="1"/>
</dbReference>
<feature type="domain" description="HAMP" evidence="12">
    <location>
        <begin position="188"/>
        <end position="241"/>
    </location>
</feature>
<dbReference type="Pfam" id="PF00512">
    <property type="entry name" value="HisKA"/>
    <property type="match status" value="1"/>
</dbReference>
<dbReference type="SMART" id="SM00388">
    <property type="entry name" value="HisKA"/>
    <property type="match status" value="1"/>
</dbReference>
<reference evidence="14" key="1">
    <citation type="journal article" date="2019" name="Int. J. Syst. Evol. Microbiol.">
        <title>The Global Catalogue of Microorganisms (GCM) 10K type strain sequencing project: providing services to taxonomists for standard genome sequencing and annotation.</title>
        <authorList>
            <consortium name="The Broad Institute Genomics Platform"/>
            <consortium name="The Broad Institute Genome Sequencing Center for Infectious Disease"/>
            <person name="Wu L."/>
            <person name="Ma J."/>
        </authorList>
    </citation>
    <scope>NUCLEOTIDE SEQUENCE [LARGE SCALE GENOMIC DNA]</scope>
    <source>
        <strain evidence="14">NBRC 108894</strain>
    </source>
</reference>
<keyword evidence="8 11" id="KW-1133">Transmembrane helix</keyword>
<dbReference type="Proteomes" id="UP001157034">
    <property type="component" value="Unassembled WGS sequence"/>
</dbReference>
<evidence type="ECO:0000256" key="11">
    <source>
        <dbReference type="SAM" id="Phobius"/>
    </source>
</evidence>
<evidence type="ECO:0000256" key="3">
    <source>
        <dbReference type="ARBA" id="ARBA00012438"/>
    </source>
</evidence>
<keyword evidence="14" id="KW-1185">Reference proteome</keyword>
<evidence type="ECO:0000256" key="6">
    <source>
        <dbReference type="ARBA" id="ARBA00022692"/>
    </source>
</evidence>
<dbReference type="SMART" id="SM00304">
    <property type="entry name" value="HAMP"/>
    <property type="match status" value="1"/>
</dbReference>
<evidence type="ECO:0000256" key="9">
    <source>
        <dbReference type="ARBA" id="ARBA00023012"/>
    </source>
</evidence>
<dbReference type="EC" id="2.7.13.3" evidence="3"/>
<keyword evidence="9" id="KW-0902">Two-component regulatory system</keyword>
<evidence type="ECO:0000256" key="5">
    <source>
        <dbReference type="ARBA" id="ARBA00022679"/>
    </source>
</evidence>
<dbReference type="CDD" id="cd00082">
    <property type="entry name" value="HisKA"/>
    <property type="match status" value="1"/>
</dbReference>
<evidence type="ECO:0000256" key="7">
    <source>
        <dbReference type="ARBA" id="ARBA00022777"/>
    </source>
</evidence>
<keyword evidence="11" id="KW-0472">Membrane</keyword>
<dbReference type="CDD" id="cd06225">
    <property type="entry name" value="HAMP"/>
    <property type="match status" value="1"/>
</dbReference>
<dbReference type="InterPro" id="IPR003660">
    <property type="entry name" value="HAMP_dom"/>
</dbReference>
<evidence type="ECO:0000256" key="4">
    <source>
        <dbReference type="ARBA" id="ARBA00022553"/>
    </source>
</evidence>
<feature type="compositionally biased region" description="Low complexity" evidence="10">
    <location>
        <begin position="502"/>
        <end position="516"/>
    </location>
</feature>
<dbReference type="Pfam" id="PF00672">
    <property type="entry name" value="HAMP"/>
    <property type="match status" value="1"/>
</dbReference>
<feature type="transmembrane region" description="Helical" evidence="11">
    <location>
        <begin position="164"/>
        <end position="187"/>
    </location>
</feature>
<keyword evidence="4" id="KW-0597">Phosphoprotein</keyword>
<protein>
    <recommendedName>
        <fullName evidence="3">histidine kinase</fullName>
        <ecNumber evidence="3">2.7.13.3</ecNumber>
    </recommendedName>
</protein>
<organism evidence="13 14">
    <name type="scientific">Pseudolysinimonas kribbensis</name>
    <dbReference type="NCBI Taxonomy" id="433641"/>
    <lineage>
        <taxon>Bacteria</taxon>
        <taxon>Bacillati</taxon>
        <taxon>Actinomycetota</taxon>
        <taxon>Actinomycetes</taxon>
        <taxon>Micrococcales</taxon>
        <taxon>Microbacteriaceae</taxon>
        <taxon>Pseudolysinimonas</taxon>
    </lineage>
</organism>
<evidence type="ECO:0000313" key="13">
    <source>
        <dbReference type="EMBL" id="GMA95893.1"/>
    </source>
</evidence>
<dbReference type="SUPFAM" id="SSF158472">
    <property type="entry name" value="HAMP domain-like"/>
    <property type="match status" value="1"/>
</dbReference>
<feature type="region of interest" description="Disordered" evidence="10">
    <location>
        <begin position="597"/>
        <end position="622"/>
    </location>
</feature>
<comment type="subcellular location">
    <subcellularLocation>
        <location evidence="2">Cell membrane</location>
    </subcellularLocation>
</comment>
<evidence type="ECO:0000256" key="10">
    <source>
        <dbReference type="SAM" id="MobiDB-lite"/>
    </source>
</evidence>
<feature type="compositionally biased region" description="Basic residues" evidence="10">
    <location>
        <begin position="542"/>
        <end position="555"/>
    </location>
</feature>
<evidence type="ECO:0000256" key="2">
    <source>
        <dbReference type="ARBA" id="ARBA00004236"/>
    </source>
</evidence>
<dbReference type="PROSITE" id="PS50885">
    <property type="entry name" value="HAMP"/>
    <property type="match status" value="1"/>
</dbReference>
<evidence type="ECO:0000259" key="12">
    <source>
        <dbReference type="PROSITE" id="PS50885"/>
    </source>
</evidence>
<dbReference type="EMBL" id="BSVB01000001">
    <property type="protein sequence ID" value="GMA95893.1"/>
    <property type="molecule type" value="Genomic_DNA"/>
</dbReference>
<name>A0ABQ6K5H5_9MICO</name>
<dbReference type="InterPro" id="IPR036097">
    <property type="entry name" value="HisK_dim/P_sf"/>
</dbReference>
<comment type="catalytic activity">
    <reaction evidence="1">
        <text>ATP + protein L-histidine = ADP + protein N-phospho-L-histidine.</text>
        <dbReference type="EC" id="2.7.13.3"/>
    </reaction>
</comment>
<evidence type="ECO:0000256" key="1">
    <source>
        <dbReference type="ARBA" id="ARBA00000085"/>
    </source>
</evidence>
<keyword evidence="5" id="KW-0808">Transferase</keyword>
<sequence length="622" mass="66806">MATAHAAFDRWWNGISLRAKITAVTVLLLTFGLAVAGAGTTTVLRSYLLDVQDQKVAQIAAGLADGTNLECSLDYGTSGFLEAIVTSGGEQFCSNLPSSEEQPDLHGLDIHRVAALNHGATTVPGTHGSSWRVVAIPVQTQDHVVYSVVLGVNLAATDQTIARFILIFFGFALAVVVFGAATTQLLVTSTFAPLRDVEKTAARFAAGDYSQRLGGATPNTEVGRLNRSLNAMLARIDRAFADRERTVQQMRRFVGDASHELRTPLVSLRGYAELYRMGAIQKPEDVAQAMDRIEREAIRMSGLVEDLLELARLDEARPLALAPLDLLPIAQDAALDASASSPDRRITVVLPQAEELTPTDESRDDVVPAQAVGGGRVRSATVATVTGSIRLADAVARRLRRRGRSGDTPADADTVPPAPPLPEIGPVVLADENKVRQVVTNLMGNAMRFTPLTARSSWRWEWTARAGTDRSPSSTTARASRRSCARRSSSGSGAPTPPAPATPAAAGSAWPSSRASCRTTGASSRCWRRPEADRPSGSRSRCTGRRRRPRPRRRGGLTPAGPTAQASTRAGFDRLRSHHMGALERAGLMRTWALGEPLLPSTPPRASSRDGRITIPRRMRRP</sequence>
<evidence type="ECO:0000313" key="14">
    <source>
        <dbReference type="Proteomes" id="UP001157034"/>
    </source>
</evidence>
<evidence type="ECO:0000256" key="8">
    <source>
        <dbReference type="ARBA" id="ARBA00022989"/>
    </source>
</evidence>
<dbReference type="Gene3D" id="1.10.287.130">
    <property type="match status" value="1"/>
</dbReference>
<dbReference type="Gene3D" id="6.10.340.10">
    <property type="match status" value="1"/>
</dbReference>
<feature type="region of interest" description="Disordered" evidence="10">
    <location>
        <begin position="466"/>
        <end position="572"/>
    </location>
</feature>
<comment type="caution">
    <text evidence="13">The sequence shown here is derived from an EMBL/GenBank/DDBJ whole genome shotgun (WGS) entry which is preliminary data.</text>
</comment>
<gene>
    <name evidence="13" type="ORF">GCM10025881_27170</name>
</gene>
<proteinExistence type="predicted"/>